<dbReference type="KEGG" id="ncu:F0U83_09440"/>
<dbReference type="SUPFAM" id="SSF54518">
    <property type="entry name" value="Tubby C-terminal domain-like"/>
    <property type="match status" value="1"/>
</dbReference>
<proteinExistence type="predicted"/>
<organism evidence="1 2">
    <name type="scientific">Neptunomonas concharum</name>
    <dbReference type="NCBI Taxonomy" id="1031538"/>
    <lineage>
        <taxon>Bacteria</taxon>
        <taxon>Pseudomonadati</taxon>
        <taxon>Pseudomonadota</taxon>
        <taxon>Gammaproteobacteria</taxon>
        <taxon>Oceanospirillales</taxon>
        <taxon>Oceanospirillaceae</taxon>
        <taxon>Neptunomonas</taxon>
    </lineage>
</organism>
<dbReference type="AlphaFoldDB" id="A0A5P1RCE2"/>
<dbReference type="EMBL" id="CP043869">
    <property type="protein sequence ID" value="QEQ96925.1"/>
    <property type="molecule type" value="Genomic_DNA"/>
</dbReference>
<evidence type="ECO:0000313" key="1">
    <source>
        <dbReference type="EMBL" id="QEQ96925.1"/>
    </source>
</evidence>
<name>A0A5P1RCE2_9GAMM</name>
<dbReference type="OrthoDB" id="10008657at2"/>
<sequence length="146" mass="16284">MKLTLAPILRGLEITNGEGKLIYKNKLFSLSSEIQDENGVVLATLKRKGWWHLTFSVITPDGEYELEGKWGDFKLTSYRTGELFITNSGVEFYTSHGIRVTEFQRAHMFGSRYSLTINNPGHALAFVMASCLLYKTNVESAGIAAG</sequence>
<dbReference type="Proteomes" id="UP000324760">
    <property type="component" value="Chromosome"/>
</dbReference>
<gene>
    <name evidence="1" type="ORF">F0U83_09440</name>
</gene>
<keyword evidence="2" id="KW-1185">Reference proteome</keyword>
<dbReference type="RefSeq" id="WP_138988300.1">
    <property type="nucleotide sequence ID" value="NZ_CP043869.1"/>
</dbReference>
<accession>A0A5P1RCE2</accession>
<reference evidence="1 2" key="1">
    <citation type="journal article" date="2019" name="Biochem. Eng. J.">
        <title>Metabolic engineering of the marine bacteria Neptunomonas concharum for the production of acetoin and meso-2,3-butanediol from acetate.</title>
        <authorList>
            <person name="Li W."/>
            <person name="Pu N."/>
            <person name="Liu C.-X."/>
            <person name="Yuan Q.-P."/>
            <person name="Li Z.-J."/>
        </authorList>
    </citation>
    <scope>NUCLEOTIDE SEQUENCE [LARGE SCALE GENOMIC DNA]</scope>
    <source>
        <strain evidence="1 2">JCM17730</strain>
    </source>
</reference>
<dbReference type="InterPro" id="IPR025659">
    <property type="entry name" value="Tubby-like_C"/>
</dbReference>
<evidence type="ECO:0008006" key="3">
    <source>
        <dbReference type="Google" id="ProtNLM"/>
    </source>
</evidence>
<evidence type="ECO:0000313" key="2">
    <source>
        <dbReference type="Proteomes" id="UP000324760"/>
    </source>
</evidence>
<protein>
    <recommendedName>
        <fullName evidence="3">LURP-one-related family protein</fullName>
    </recommendedName>
</protein>